<evidence type="ECO:0000259" key="4">
    <source>
        <dbReference type="PROSITE" id="PS52004"/>
    </source>
</evidence>
<dbReference type="CDD" id="cd00834">
    <property type="entry name" value="KAS_I_II"/>
    <property type="match status" value="1"/>
</dbReference>
<dbReference type="GO" id="GO:0004315">
    <property type="term" value="F:3-oxoacyl-[acyl-carrier-protein] synthase activity"/>
    <property type="evidence" value="ECO:0007669"/>
    <property type="project" value="UniProtKB-EC"/>
</dbReference>
<dbReference type="PANTHER" id="PTHR11712">
    <property type="entry name" value="POLYKETIDE SYNTHASE-RELATED"/>
    <property type="match status" value="1"/>
</dbReference>
<dbReference type="HOGENOM" id="CLU_000022_69_2_7"/>
<dbReference type="SUPFAM" id="SSF53901">
    <property type="entry name" value="Thiolase-like"/>
    <property type="match status" value="1"/>
</dbReference>
<dbReference type="AlphaFoldDB" id="Q2LY98"/>
<keyword evidence="5" id="KW-0012">Acyltransferase</keyword>
<dbReference type="InterPro" id="IPR014030">
    <property type="entry name" value="Ketoacyl_synth_N"/>
</dbReference>
<dbReference type="EC" id="2.3.1.41" evidence="5"/>
<reference evidence="5 6" key="1">
    <citation type="journal article" date="2007" name="Proc. Natl. Acad. Sci. U.S.A.">
        <title>The genome of Syntrophus aciditrophicus: life at the thermodynamic limit of microbial growth.</title>
        <authorList>
            <person name="McInerney M.J."/>
            <person name="Rohlin L."/>
            <person name="Mouttaki H."/>
            <person name="Kim U."/>
            <person name="Krupp R.S."/>
            <person name="Rios-Hernandez L."/>
            <person name="Sieber J."/>
            <person name="Struchtemeyer C.G."/>
            <person name="Bhattacharyya A."/>
            <person name="Campbell J.W."/>
            <person name="Gunsalus R.P."/>
        </authorList>
    </citation>
    <scope>NUCLEOTIDE SEQUENCE [LARGE SCALE GENOMIC DNA]</scope>
    <source>
        <strain evidence="5 6">SB</strain>
    </source>
</reference>
<evidence type="ECO:0000313" key="6">
    <source>
        <dbReference type="Proteomes" id="UP000001933"/>
    </source>
</evidence>
<dbReference type="InterPro" id="IPR000794">
    <property type="entry name" value="Beta-ketoacyl_synthase"/>
</dbReference>
<evidence type="ECO:0000313" key="5">
    <source>
        <dbReference type="EMBL" id="ABC76081.1"/>
    </source>
</evidence>
<dbReference type="PROSITE" id="PS00098">
    <property type="entry name" value="THIOLASE_1"/>
    <property type="match status" value="1"/>
</dbReference>
<proteinExistence type="inferred from homology"/>
<dbReference type="InParanoid" id="Q2LY98"/>
<dbReference type="PROSITE" id="PS00606">
    <property type="entry name" value="KS3_1"/>
    <property type="match status" value="1"/>
</dbReference>
<accession>Q2LY98</accession>
<dbReference type="GO" id="GO:0006633">
    <property type="term" value="P:fatty acid biosynthetic process"/>
    <property type="evidence" value="ECO:0007669"/>
    <property type="project" value="InterPro"/>
</dbReference>
<evidence type="ECO:0000256" key="3">
    <source>
        <dbReference type="RuleBase" id="RU003694"/>
    </source>
</evidence>
<feature type="domain" description="Ketosynthase family 3 (KS3)" evidence="4">
    <location>
        <begin position="11"/>
        <end position="409"/>
    </location>
</feature>
<dbReference type="Proteomes" id="UP000001933">
    <property type="component" value="Chromosome"/>
</dbReference>
<protein>
    <submittedName>
        <fullName evidence="5">3-oxoacyl-[acyl-carrier-protein] synthase</fullName>
        <ecNumber evidence="5">2.3.1.41</ecNumber>
    </submittedName>
</protein>
<dbReference type="InterPro" id="IPR020615">
    <property type="entry name" value="Thiolase_acyl_enz_int_AS"/>
</dbReference>
<name>Q2LY98_SYNAS</name>
<evidence type="ECO:0000256" key="1">
    <source>
        <dbReference type="ARBA" id="ARBA00008467"/>
    </source>
</evidence>
<dbReference type="Pfam" id="PF02801">
    <property type="entry name" value="Ketoacyl-synt_C"/>
    <property type="match status" value="1"/>
</dbReference>
<dbReference type="Pfam" id="PF00109">
    <property type="entry name" value="ketoacyl-synt"/>
    <property type="match status" value="1"/>
</dbReference>
<keyword evidence="2 3" id="KW-0808">Transferase</keyword>
<dbReference type="InterPro" id="IPR016039">
    <property type="entry name" value="Thiolase-like"/>
</dbReference>
<dbReference type="Gene3D" id="3.40.47.10">
    <property type="match status" value="1"/>
</dbReference>
<sequence>MKGLANPMSTFRRVVITALGVISPLGNSAEQIMTSLRSGRVSFAASASDPQVIVAPVRDFELGAFTGSFKERRYLNRGAQFTVAAAMAAVGNASLRREQITGAGLFLGAGPNMDMGGEIPEIRQGEIQHDTLMALWILRFLPNTAASVISILAGIRGDNLTVTSACSSSLQAIGEAFHKIRDGYLDLALAGGGDSRLTPGAILAYRKARALYEGGGNPGEASRPFDNGRRGFVPGEGGAVLLLEELEHARSRGAAIIGEVRGFGASLDGYNVTAPEPEGRGGQMALEKALADAGLVPGDVDVVSTHGTGTLLNDRMEAALIERVYADQLPRILAFKSWIGHLSTACGAMETALSIICMQNDYLPEIRNLRDACSPVIPFVREGGKRSTSTWVIENFGFGGQNAVLIVKRYAP</sequence>
<evidence type="ECO:0000256" key="2">
    <source>
        <dbReference type="ARBA" id="ARBA00022679"/>
    </source>
</evidence>
<dbReference type="PROSITE" id="PS52004">
    <property type="entry name" value="KS3_2"/>
    <property type="match status" value="1"/>
</dbReference>
<dbReference type="PANTHER" id="PTHR11712:SF336">
    <property type="entry name" value="3-OXOACYL-[ACYL-CARRIER-PROTEIN] SYNTHASE, MITOCHONDRIAL"/>
    <property type="match status" value="1"/>
</dbReference>
<dbReference type="InterPro" id="IPR020841">
    <property type="entry name" value="PKS_Beta-ketoAc_synthase_dom"/>
</dbReference>
<dbReference type="STRING" id="56780.SYN_02566"/>
<dbReference type="eggNOG" id="COG0304">
    <property type="taxonomic scope" value="Bacteria"/>
</dbReference>
<gene>
    <name evidence="5" type="ORF">SYN_02566</name>
</gene>
<keyword evidence="6" id="KW-1185">Reference proteome</keyword>
<dbReference type="InterPro" id="IPR018201">
    <property type="entry name" value="Ketoacyl_synth_AS"/>
</dbReference>
<dbReference type="InterPro" id="IPR014031">
    <property type="entry name" value="Ketoacyl_synth_C"/>
</dbReference>
<dbReference type="EMBL" id="CP000252">
    <property type="protein sequence ID" value="ABC76081.1"/>
    <property type="molecule type" value="Genomic_DNA"/>
</dbReference>
<dbReference type="KEGG" id="sat:SYN_02566"/>
<dbReference type="SMART" id="SM00825">
    <property type="entry name" value="PKS_KS"/>
    <property type="match status" value="1"/>
</dbReference>
<organism evidence="5 6">
    <name type="scientific">Syntrophus aciditrophicus (strain SB)</name>
    <dbReference type="NCBI Taxonomy" id="56780"/>
    <lineage>
        <taxon>Bacteria</taxon>
        <taxon>Pseudomonadati</taxon>
        <taxon>Thermodesulfobacteriota</taxon>
        <taxon>Syntrophia</taxon>
        <taxon>Syntrophales</taxon>
        <taxon>Syntrophaceae</taxon>
        <taxon>Syntrophus</taxon>
    </lineage>
</organism>
<comment type="similarity">
    <text evidence="1 3">Belongs to the thiolase-like superfamily. Beta-ketoacyl-ACP synthases family.</text>
</comment>